<accession>H8YX31</accession>
<evidence type="ECO:0000313" key="1">
    <source>
        <dbReference type="EMBL" id="EIC23007.1"/>
    </source>
</evidence>
<dbReference type="HOGENOM" id="CLU_1947853_0_0_6"/>
<dbReference type="EMBL" id="JH603168">
    <property type="protein sequence ID" value="EIC23007.1"/>
    <property type="molecule type" value="Genomic_DNA"/>
</dbReference>
<reference evidence="1 2" key="2">
    <citation type="submission" date="2011-11" db="EMBL/GenBank/DDBJ databases">
        <authorList>
            <consortium name="US DOE Joint Genome Institute"/>
            <person name="Lucas S."/>
            <person name="Han J."/>
            <person name="Lapidus A."/>
            <person name="Cheng J.-F."/>
            <person name="Goodwin L."/>
            <person name="Pitluck S."/>
            <person name="Peters L."/>
            <person name="Ovchinnikova G."/>
            <person name="Zhang X."/>
            <person name="Detter J.C."/>
            <person name="Han C."/>
            <person name="Tapia R."/>
            <person name="Land M."/>
            <person name="Hauser L."/>
            <person name="Kyrpides N."/>
            <person name="Ivanova N."/>
            <person name="Pagani I."/>
            <person name="Vogl K."/>
            <person name="Liu Z."/>
            <person name="Overmann J."/>
            <person name="Frigaard N.-U."/>
            <person name="Bryant D."/>
            <person name="Woyke T."/>
        </authorList>
    </citation>
    <scope>NUCLEOTIDE SEQUENCE [LARGE SCALE GENOMIC DNA]</scope>
    <source>
        <strain evidence="1 2">970</strain>
    </source>
</reference>
<protein>
    <submittedName>
        <fullName evidence="1">Transposase domain (DUF772)</fullName>
    </submittedName>
</protein>
<organism evidence="1 2">
    <name type="scientific">Thiorhodovibrio frisius</name>
    <dbReference type="NCBI Taxonomy" id="631362"/>
    <lineage>
        <taxon>Bacteria</taxon>
        <taxon>Pseudomonadati</taxon>
        <taxon>Pseudomonadota</taxon>
        <taxon>Gammaproteobacteria</taxon>
        <taxon>Chromatiales</taxon>
        <taxon>Chromatiaceae</taxon>
        <taxon>Thiorhodovibrio</taxon>
    </lineage>
</organism>
<name>H8YX31_9GAMM</name>
<sequence>MAAMVQANLFSWDAVEARSDLSRLTLAIDHLPDERLVQYLEVMRGHGRDDYPARAMWNSLLAGIVFQHQSPESLLRELARNPSLMDACGQRFAFETGVGHTAGCTRTSSSRLSMRSCAGTTITTVSAAR</sequence>
<dbReference type="RefSeq" id="WP_009147092.1">
    <property type="nucleotide sequence ID" value="NZ_CP121471.1"/>
</dbReference>
<proteinExistence type="predicted"/>
<dbReference type="Proteomes" id="UP000002964">
    <property type="component" value="Unassembled WGS sequence"/>
</dbReference>
<gene>
    <name evidence="1" type="ORF">Thi970DRAFT_00656</name>
</gene>
<keyword evidence="2" id="KW-1185">Reference proteome</keyword>
<reference evidence="2" key="1">
    <citation type="submission" date="2011-06" db="EMBL/GenBank/DDBJ databases">
        <authorList>
            <consortium name="US DOE Joint Genome Institute (JGI-PGF)"/>
            <person name="Lucas S."/>
            <person name="Han J."/>
            <person name="Lapidus A."/>
            <person name="Cheng J.-F."/>
            <person name="Goodwin L."/>
            <person name="Pitluck S."/>
            <person name="Peters L."/>
            <person name="Land M.L."/>
            <person name="Hauser L."/>
            <person name="Vogl K."/>
            <person name="Liu Z."/>
            <person name="Overmann J."/>
            <person name="Frigaard N.-U."/>
            <person name="Bryant D.A."/>
            <person name="Woyke T.J."/>
        </authorList>
    </citation>
    <scope>NUCLEOTIDE SEQUENCE [LARGE SCALE GENOMIC DNA]</scope>
    <source>
        <strain evidence="2">970</strain>
    </source>
</reference>
<evidence type="ECO:0000313" key="2">
    <source>
        <dbReference type="Proteomes" id="UP000002964"/>
    </source>
</evidence>
<dbReference type="AlphaFoldDB" id="H8YX31"/>
<dbReference type="eggNOG" id="COG3039">
    <property type="taxonomic scope" value="Bacteria"/>
</dbReference>